<feature type="transmembrane region" description="Helical" evidence="12">
    <location>
        <begin position="293"/>
        <end position="312"/>
    </location>
</feature>
<gene>
    <name evidence="15" type="ORF">C7Y44_01450</name>
</gene>
<keyword evidence="9" id="KW-0067">ATP-binding</keyword>
<dbReference type="Gene3D" id="6.10.340.10">
    <property type="match status" value="1"/>
</dbReference>
<reference evidence="15 16" key="1">
    <citation type="submission" date="2018-03" db="EMBL/GenBank/DDBJ databases">
        <title>Aerobic endospore-forming bacteria genome sequencing and assembly.</title>
        <authorList>
            <person name="Cavalcante D.A."/>
            <person name="Driks A."/>
            <person name="Putonti C."/>
            <person name="De-Souza M.T."/>
        </authorList>
    </citation>
    <scope>NUCLEOTIDE SEQUENCE [LARGE SCALE GENOMIC DNA]</scope>
    <source>
        <strain evidence="15 16">SDF0028</strain>
    </source>
</reference>
<dbReference type="PROSITE" id="PS50885">
    <property type="entry name" value="HAMP"/>
    <property type="match status" value="1"/>
</dbReference>
<evidence type="ECO:0000256" key="5">
    <source>
        <dbReference type="ARBA" id="ARBA00022553"/>
    </source>
</evidence>
<dbReference type="InterPro" id="IPR004358">
    <property type="entry name" value="Sig_transdc_His_kin-like_C"/>
</dbReference>
<dbReference type="InterPro" id="IPR036097">
    <property type="entry name" value="HisK_dim/P_sf"/>
</dbReference>
<organism evidence="15 16">
    <name type="scientific">Paenibacillus popilliae</name>
    <name type="common">Bacillus popilliae</name>
    <dbReference type="NCBI Taxonomy" id="78057"/>
    <lineage>
        <taxon>Bacteria</taxon>
        <taxon>Bacillati</taxon>
        <taxon>Bacillota</taxon>
        <taxon>Bacilli</taxon>
        <taxon>Bacillales</taxon>
        <taxon>Paenibacillaceae</taxon>
        <taxon>Paenibacillus</taxon>
    </lineage>
</organism>
<evidence type="ECO:0000259" key="13">
    <source>
        <dbReference type="PROSITE" id="PS50109"/>
    </source>
</evidence>
<dbReference type="InterPro" id="IPR003661">
    <property type="entry name" value="HisK_dim/P_dom"/>
</dbReference>
<dbReference type="PANTHER" id="PTHR45453:SF3">
    <property type="entry name" value="HISTIDINE KINASE"/>
    <property type="match status" value="1"/>
</dbReference>
<dbReference type="SMART" id="SM00304">
    <property type="entry name" value="HAMP"/>
    <property type="match status" value="1"/>
</dbReference>
<dbReference type="RefSeq" id="WP_142542369.1">
    <property type="nucleotide sequence ID" value="NZ_SADY01000001.1"/>
</dbReference>
<dbReference type="Gene3D" id="3.30.565.10">
    <property type="entry name" value="Histidine kinase-like ATPase, C-terminal domain"/>
    <property type="match status" value="1"/>
</dbReference>
<sequence>MKKGIVFKLFVLTTGLCILILATIFFGQTVFFKQYYIHHKVENVKTSLETFAQNYANQNNHTVEIRRLEQEFYKEHNTWVTVLDQFGNIKESNDDASIEVEINGVSGDDFTAKTITIPLYSFVNFEGVRQGNEFLRKGKDVVIQGLRKGTEVIPYRMSTDNFALTWENNQMSNKEHELIPNVKKSEEWHNEKFPTLYLFGTITKTTLPAKNEATRFIYSNHLFLDRIRAFQAELLVKNVEEAAATLEGTYEENDIKYKQFVTAIRDKEGKDAYLFAVTSLQPVDEAIQMIQDYYLYIIVFVLVLILLASFYFSKGIAGPLLRINQMTKKITELDFSEKLPITSKDEIGDLSRNINELSERLHSYIQKLQHDIEKEKQLENTRKEFISGVSHELKTPLSVIQSCLSILKDGVANHKKDYYFAAMESEVKRMDLLIVDMLKLAKYESGTYKIQLDTFRIDTVIDESCTKLAAEIAKKQLNLQVSLAPVEVVANQLLIGQVIVNFINNAIRYTPEGNSILITMNEEQESVMVCIENKGVQIPTEQIEKIWDRFYRGEASRHRSTGGTGLGLAISKKILDLHEVPYGAKNTTDGVLFFFHLKKSNF</sequence>
<dbReference type="Gene3D" id="1.10.287.130">
    <property type="match status" value="1"/>
</dbReference>
<dbReference type="Pfam" id="PF00512">
    <property type="entry name" value="HisKA"/>
    <property type="match status" value="1"/>
</dbReference>
<keyword evidence="6" id="KW-0808">Transferase</keyword>
<accession>A0ABY3AUK2</accession>
<dbReference type="Proteomes" id="UP000316208">
    <property type="component" value="Unassembled WGS sequence"/>
</dbReference>
<protein>
    <recommendedName>
        <fullName evidence="3">histidine kinase</fullName>
        <ecNumber evidence="3">2.7.13.3</ecNumber>
    </recommendedName>
</protein>
<comment type="caution">
    <text evidence="15">The sequence shown here is derived from an EMBL/GenBank/DDBJ whole genome shotgun (WGS) entry which is preliminary data.</text>
</comment>
<comment type="subcellular location">
    <subcellularLocation>
        <location evidence="2">Cell membrane</location>
        <topology evidence="2">Multi-pass membrane protein</topology>
    </subcellularLocation>
</comment>
<evidence type="ECO:0000256" key="4">
    <source>
        <dbReference type="ARBA" id="ARBA00022475"/>
    </source>
</evidence>
<dbReference type="EC" id="2.7.13.3" evidence="3"/>
<evidence type="ECO:0000256" key="8">
    <source>
        <dbReference type="ARBA" id="ARBA00022777"/>
    </source>
</evidence>
<evidence type="ECO:0000259" key="14">
    <source>
        <dbReference type="PROSITE" id="PS50885"/>
    </source>
</evidence>
<proteinExistence type="predicted"/>
<evidence type="ECO:0000313" key="15">
    <source>
        <dbReference type="EMBL" id="TQR46379.1"/>
    </source>
</evidence>
<dbReference type="SMART" id="SM00387">
    <property type="entry name" value="HATPase_c"/>
    <property type="match status" value="1"/>
</dbReference>
<keyword evidence="12" id="KW-0812">Transmembrane</keyword>
<evidence type="ECO:0000256" key="6">
    <source>
        <dbReference type="ARBA" id="ARBA00022679"/>
    </source>
</evidence>
<dbReference type="Pfam" id="PF02518">
    <property type="entry name" value="HATPase_c"/>
    <property type="match status" value="1"/>
</dbReference>
<dbReference type="EMBL" id="SADY01000001">
    <property type="protein sequence ID" value="TQR46379.1"/>
    <property type="molecule type" value="Genomic_DNA"/>
</dbReference>
<dbReference type="PRINTS" id="PR00344">
    <property type="entry name" value="BCTRLSENSOR"/>
</dbReference>
<evidence type="ECO:0000256" key="3">
    <source>
        <dbReference type="ARBA" id="ARBA00012438"/>
    </source>
</evidence>
<name>A0ABY3AUK2_PAEPP</name>
<dbReference type="InterPro" id="IPR003594">
    <property type="entry name" value="HATPase_dom"/>
</dbReference>
<dbReference type="CDD" id="cd00082">
    <property type="entry name" value="HisKA"/>
    <property type="match status" value="1"/>
</dbReference>
<evidence type="ECO:0000256" key="9">
    <source>
        <dbReference type="ARBA" id="ARBA00022840"/>
    </source>
</evidence>
<keyword evidence="8" id="KW-0418">Kinase</keyword>
<evidence type="ECO:0000256" key="2">
    <source>
        <dbReference type="ARBA" id="ARBA00004651"/>
    </source>
</evidence>
<evidence type="ECO:0000256" key="1">
    <source>
        <dbReference type="ARBA" id="ARBA00000085"/>
    </source>
</evidence>
<dbReference type="InterPro" id="IPR036890">
    <property type="entry name" value="HATPase_C_sf"/>
</dbReference>
<dbReference type="SMART" id="SM00388">
    <property type="entry name" value="HisKA"/>
    <property type="match status" value="1"/>
</dbReference>
<keyword evidence="7" id="KW-0547">Nucleotide-binding</keyword>
<keyword evidence="12" id="KW-1133">Transmembrane helix</keyword>
<keyword evidence="11 12" id="KW-0472">Membrane</keyword>
<evidence type="ECO:0000313" key="16">
    <source>
        <dbReference type="Proteomes" id="UP000316208"/>
    </source>
</evidence>
<evidence type="ECO:0000256" key="10">
    <source>
        <dbReference type="ARBA" id="ARBA00023012"/>
    </source>
</evidence>
<dbReference type="PROSITE" id="PS50109">
    <property type="entry name" value="HIS_KIN"/>
    <property type="match status" value="1"/>
</dbReference>
<dbReference type="SUPFAM" id="SSF158472">
    <property type="entry name" value="HAMP domain-like"/>
    <property type="match status" value="1"/>
</dbReference>
<dbReference type="PANTHER" id="PTHR45453">
    <property type="entry name" value="PHOSPHATE REGULON SENSOR PROTEIN PHOR"/>
    <property type="match status" value="1"/>
</dbReference>
<keyword evidence="5" id="KW-0597">Phosphoprotein</keyword>
<dbReference type="InterPro" id="IPR003660">
    <property type="entry name" value="HAMP_dom"/>
</dbReference>
<dbReference type="SUPFAM" id="SSF47384">
    <property type="entry name" value="Homodimeric domain of signal transducing histidine kinase"/>
    <property type="match status" value="1"/>
</dbReference>
<evidence type="ECO:0000256" key="12">
    <source>
        <dbReference type="SAM" id="Phobius"/>
    </source>
</evidence>
<dbReference type="Pfam" id="PF00672">
    <property type="entry name" value="HAMP"/>
    <property type="match status" value="1"/>
</dbReference>
<dbReference type="InterPro" id="IPR005467">
    <property type="entry name" value="His_kinase_dom"/>
</dbReference>
<keyword evidence="10" id="KW-0902">Two-component regulatory system</keyword>
<keyword evidence="4" id="KW-1003">Cell membrane</keyword>
<dbReference type="SUPFAM" id="SSF55874">
    <property type="entry name" value="ATPase domain of HSP90 chaperone/DNA topoisomerase II/histidine kinase"/>
    <property type="match status" value="1"/>
</dbReference>
<evidence type="ECO:0000256" key="11">
    <source>
        <dbReference type="ARBA" id="ARBA00023136"/>
    </source>
</evidence>
<dbReference type="InterPro" id="IPR050351">
    <property type="entry name" value="BphY/WalK/GraS-like"/>
</dbReference>
<dbReference type="CDD" id="cd06225">
    <property type="entry name" value="HAMP"/>
    <property type="match status" value="1"/>
</dbReference>
<comment type="catalytic activity">
    <reaction evidence="1">
        <text>ATP + protein L-histidine = ADP + protein N-phospho-L-histidine.</text>
        <dbReference type="EC" id="2.7.13.3"/>
    </reaction>
</comment>
<keyword evidence="16" id="KW-1185">Reference proteome</keyword>
<feature type="domain" description="Histidine kinase" evidence="13">
    <location>
        <begin position="388"/>
        <end position="601"/>
    </location>
</feature>
<feature type="domain" description="HAMP" evidence="14">
    <location>
        <begin position="314"/>
        <end position="366"/>
    </location>
</feature>
<evidence type="ECO:0000256" key="7">
    <source>
        <dbReference type="ARBA" id="ARBA00022741"/>
    </source>
</evidence>